<proteinExistence type="predicted"/>
<dbReference type="InterPro" id="IPR043019">
    <property type="entry name" value="GrlR_sf"/>
</dbReference>
<protein>
    <recommendedName>
        <fullName evidence="3">T3SS negative regulator,GrlR</fullName>
    </recommendedName>
</protein>
<dbReference type="EMBL" id="CABPSR010000022">
    <property type="protein sequence ID" value="VVE84989.1"/>
    <property type="molecule type" value="Genomic_DNA"/>
</dbReference>
<dbReference type="Proteomes" id="UP000335538">
    <property type="component" value="Unassembled WGS sequence"/>
</dbReference>
<organism evidence="1 2">
    <name type="scientific">Pandoraea sputorum</name>
    <dbReference type="NCBI Taxonomy" id="93222"/>
    <lineage>
        <taxon>Bacteria</taxon>
        <taxon>Pseudomonadati</taxon>
        <taxon>Pseudomonadota</taxon>
        <taxon>Betaproteobacteria</taxon>
        <taxon>Burkholderiales</taxon>
        <taxon>Burkholderiaceae</taxon>
        <taxon>Pandoraea</taxon>
    </lineage>
</organism>
<name>A0A5E5BGE6_9BURK</name>
<sequence length="112" mass="11344">MAKDGFYKVDFGALIQGAGGIVVIEGGKIRGGDDQYLYSGTASTQGNSISAELRVAAYAATAESVFGTRGGAFNLVLQGDLVGDGFVVTGKSPTGAGPDIVVRATRIAELTL</sequence>
<accession>A0A5E5BGE6</accession>
<reference evidence="1 2" key="1">
    <citation type="submission" date="2019-08" db="EMBL/GenBank/DDBJ databases">
        <authorList>
            <person name="Peeters C."/>
        </authorList>
    </citation>
    <scope>NUCLEOTIDE SEQUENCE [LARGE SCALE GENOMIC DNA]</scope>
    <source>
        <strain evidence="1 2">LMG 31121</strain>
    </source>
</reference>
<dbReference type="AlphaFoldDB" id="A0A5E5BGE6"/>
<evidence type="ECO:0008006" key="3">
    <source>
        <dbReference type="Google" id="ProtNLM"/>
    </source>
</evidence>
<gene>
    <name evidence="1" type="ORF">PSP31121_05029</name>
</gene>
<evidence type="ECO:0000313" key="2">
    <source>
        <dbReference type="Proteomes" id="UP000335538"/>
    </source>
</evidence>
<evidence type="ECO:0000313" key="1">
    <source>
        <dbReference type="EMBL" id="VVE84989.1"/>
    </source>
</evidence>
<dbReference type="Gene3D" id="2.40.128.380">
    <property type="entry name" value="T3SS negative regulator GrlR"/>
    <property type="match status" value="1"/>
</dbReference>
<dbReference type="RefSeq" id="WP_150811185.1">
    <property type="nucleotide sequence ID" value="NZ_CABPSR010000022.1"/>
</dbReference>